<organism evidence="2 3">
    <name type="scientific">Streptomyces mesophilus</name>
    <dbReference type="NCBI Taxonomy" id="1775132"/>
    <lineage>
        <taxon>Bacteria</taxon>
        <taxon>Bacillati</taxon>
        <taxon>Actinomycetota</taxon>
        <taxon>Actinomycetes</taxon>
        <taxon>Kitasatosporales</taxon>
        <taxon>Streptomycetaceae</taxon>
        <taxon>Streptomyces</taxon>
    </lineage>
</organism>
<name>A0A6G4XW24_9ACTN</name>
<accession>A0A6G4XW24</accession>
<evidence type="ECO:0000313" key="2">
    <source>
        <dbReference type="EMBL" id="NGO81423.1"/>
    </source>
</evidence>
<keyword evidence="3" id="KW-1185">Reference proteome</keyword>
<dbReference type="EMBL" id="JAAKZW010000325">
    <property type="protein sequence ID" value="NGO81423.1"/>
    <property type="molecule type" value="Genomic_DNA"/>
</dbReference>
<sequence>MRSPHAFTGDYDNGMSAAALEGVRWRKSGRSNANGECVEVAELADGQIAVRNSRFPDGPALIYTRAELSAFVAGAKDGDFDDLT</sequence>
<gene>
    <name evidence="2" type="ORF">G6045_38060</name>
</gene>
<dbReference type="AlphaFoldDB" id="A0A6G4XW24"/>
<dbReference type="InterPro" id="IPR007278">
    <property type="entry name" value="DUF397"/>
</dbReference>
<comment type="caution">
    <text evidence="2">The sequence shown here is derived from an EMBL/GenBank/DDBJ whole genome shotgun (WGS) entry which is preliminary data.</text>
</comment>
<feature type="domain" description="DUF397" evidence="1">
    <location>
        <begin position="24"/>
        <end position="76"/>
    </location>
</feature>
<reference evidence="2 3" key="1">
    <citation type="submission" date="2020-02" db="EMBL/GenBank/DDBJ databases">
        <title>Whole-genome analyses of novel actinobacteria.</title>
        <authorList>
            <person name="Sahin N."/>
            <person name="Tokatli A."/>
        </authorList>
    </citation>
    <scope>NUCLEOTIDE SEQUENCE [LARGE SCALE GENOMIC DNA]</scope>
    <source>
        <strain evidence="2 3">YC504</strain>
    </source>
</reference>
<dbReference type="Proteomes" id="UP000481109">
    <property type="component" value="Unassembled WGS sequence"/>
</dbReference>
<dbReference type="Pfam" id="PF04149">
    <property type="entry name" value="DUF397"/>
    <property type="match status" value="1"/>
</dbReference>
<evidence type="ECO:0000313" key="3">
    <source>
        <dbReference type="Proteomes" id="UP000481109"/>
    </source>
</evidence>
<protein>
    <submittedName>
        <fullName evidence="2">DUF397 domain-containing protein</fullName>
    </submittedName>
</protein>
<evidence type="ECO:0000259" key="1">
    <source>
        <dbReference type="Pfam" id="PF04149"/>
    </source>
</evidence>
<proteinExistence type="predicted"/>
<dbReference type="RefSeq" id="WP_165336818.1">
    <property type="nucleotide sequence ID" value="NZ_JAAKZW010000325.1"/>
</dbReference>